<keyword evidence="1" id="KW-1133">Transmembrane helix</keyword>
<dbReference type="RefSeq" id="WP_147667306.1">
    <property type="nucleotide sequence ID" value="NZ_VDUW01000005.1"/>
</dbReference>
<dbReference type="AlphaFoldDB" id="A0A5C8NS11"/>
<reference evidence="2 3" key="1">
    <citation type="submission" date="2019-06" db="EMBL/GenBank/DDBJ databases">
        <title>Cerasibacillus sp. nov., isolated from maize field.</title>
        <authorList>
            <person name="Lin S.-Y."/>
            <person name="Tsai C.-F."/>
            <person name="Young C.-C."/>
        </authorList>
    </citation>
    <scope>NUCLEOTIDE SEQUENCE [LARGE SCALE GENOMIC DNA]</scope>
    <source>
        <strain evidence="2 3">CC-CFT480</strain>
    </source>
</reference>
<accession>A0A5C8NS11</accession>
<keyword evidence="1" id="KW-0812">Transmembrane</keyword>
<feature type="transmembrane region" description="Helical" evidence="1">
    <location>
        <begin position="12"/>
        <end position="31"/>
    </location>
</feature>
<gene>
    <name evidence="2" type="ORF">FHP05_09150</name>
</gene>
<dbReference type="EMBL" id="VDUW01000005">
    <property type="protein sequence ID" value="TXL64476.1"/>
    <property type="molecule type" value="Genomic_DNA"/>
</dbReference>
<evidence type="ECO:0000256" key="1">
    <source>
        <dbReference type="SAM" id="Phobius"/>
    </source>
</evidence>
<dbReference type="Proteomes" id="UP000321574">
    <property type="component" value="Unassembled WGS sequence"/>
</dbReference>
<protein>
    <submittedName>
        <fullName evidence="2">Uncharacterized protein</fullName>
    </submittedName>
</protein>
<evidence type="ECO:0000313" key="3">
    <source>
        <dbReference type="Proteomes" id="UP000321574"/>
    </source>
</evidence>
<sequence>MDRTMHLRDMMPFILTGINVLLILLFLFVSGSDYSELGQLVYLVPIIALLTIIYIAITKTKKTIPIRTIQVISWVLVISPLLCFIIGLFYFA</sequence>
<feature type="transmembrane region" description="Helical" evidence="1">
    <location>
        <begin position="37"/>
        <end position="57"/>
    </location>
</feature>
<name>A0A5C8NS11_9BACI</name>
<organism evidence="2 3">
    <name type="scientific">Cerasibacillus terrae</name>
    <dbReference type="NCBI Taxonomy" id="2498845"/>
    <lineage>
        <taxon>Bacteria</taxon>
        <taxon>Bacillati</taxon>
        <taxon>Bacillota</taxon>
        <taxon>Bacilli</taxon>
        <taxon>Bacillales</taxon>
        <taxon>Bacillaceae</taxon>
        <taxon>Cerasibacillus</taxon>
    </lineage>
</organism>
<keyword evidence="1" id="KW-0472">Membrane</keyword>
<comment type="caution">
    <text evidence="2">The sequence shown here is derived from an EMBL/GenBank/DDBJ whole genome shotgun (WGS) entry which is preliminary data.</text>
</comment>
<evidence type="ECO:0000313" key="2">
    <source>
        <dbReference type="EMBL" id="TXL64476.1"/>
    </source>
</evidence>
<feature type="transmembrane region" description="Helical" evidence="1">
    <location>
        <begin position="69"/>
        <end position="91"/>
    </location>
</feature>
<proteinExistence type="predicted"/>
<keyword evidence="3" id="KW-1185">Reference proteome</keyword>